<evidence type="ECO:0000313" key="2">
    <source>
        <dbReference type="Proteomes" id="UP000037729"/>
    </source>
</evidence>
<comment type="caution">
    <text evidence="1">The sequence shown here is derived from an EMBL/GenBank/DDBJ whole genome shotgun (WGS) entry which is preliminary data.</text>
</comment>
<dbReference type="EMBL" id="LIUF01000004">
    <property type="protein sequence ID" value="KOX92422.1"/>
    <property type="molecule type" value="Genomic_DNA"/>
</dbReference>
<organism evidence="1 2">
    <name type="scientific">Haloarcula rubripromontorii</name>
    <dbReference type="NCBI Taxonomy" id="1705562"/>
    <lineage>
        <taxon>Archaea</taxon>
        <taxon>Methanobacteriati</taxon>
        <taxon>Methanobacteriota</taxon>
        <taxon>Stenosarchaea group</taxon>
        <taxon>Halobacteria</taxon>
        <taxon>Halobacteriales</taxon>
        <taxon>Haloarculaceae</taxon>
        <taxon>Haloarcula</taxon>
    </lineage>
</organism>
<gene>
    <name evidence="1" type="ORF">AMS69_13770</name>
</gene>
<dbReference type="PATRIC" id="fig|1705562.3.peg.3348"/>
<name>A0A0M9AI21_9EURY</name>
<dbReference type="AlphaFoldDB" id="A0A0M9AI21"/>
<dbReference type="OrthoDB" id="237215at2157"/>
<dbReference type="STRING" id="1705562.AMS69_13770"/>
<keyword evidence="2" id="KW-1185">Reference proteome</keyword>
<accession>A0A0M9AI21</accession>
<protein>
    <submittedName>
        <fullName evidence="1">Uncharacterized protein</fullName>
    </submittedName>
</protein>
<dbReference type="Proteomes" id="UP000037729">
    <property type="component" value="Unassembled WGS sequence"/>
</dbReference>
<sequence>MTENTESKVGVSIECAAAWDFVVPSRATTLSEVTEECIRRYQQLFEAFGDLIIPTEIQTEVEIHDEDRRLVDVGQDRNPRDRNEIVLTGEEISPPDVAAATKSEGNGVSYLTDIRIRWARIKLRLRQGDKLVDRQDCIQYMKGEPRPDGVLPAPMECSVTHYRSKESDPVDTEYKTVISVNLHSDVWMGGSEPARVNRERLGTFLGKLDEAVSPAEIKRECYEWDDFWYNLSVTTDEWGRHTFDPAAIY</sequence>
<reference evidence="1 2" key="1">
    <citation type="submission" date="2015-08" db="EMBL/GenBank/DDBJ databases">
        <title>Genomes of Isolates from Cabo Rojo, PR.</title>
        <authorList>
            <person name="Sanchez-Nieves R.L."/>
            <person name="Montalvo-Rodriguez R."/>
        </authorList>
    </citation>
    <scope>NUCLEOTIDE SEQUENCE [LARGE SCALE GENOMIC DNA]</scope>
    <source>
        <strain evidence="1 2">SL3</strain>
    </source>
</reference>
<dbReference type="RefSeq" id="WP_053968629.1">
    <property type="nucleotide sequence ID" value="NZ_LIUF01000004.1"/>
</dbReference>
<proteinExistence type="predicted"/>
<evidence type="ECO:0000313" key="1">
    <source>
        <dbReference type="EMBL" id="KOX92422.1"/>
    </source>
</evidence>